<evidence type="ECO:0000313" key="2">
    <source>
        <dbReference type="Proteomes" id="UP000799324"/>
    </source>
</evidence>
<organism evidence="1 2">
    <name type="scientific">Lophiostoma macrostomum CBS 122681</name>
    <dbReference type="NCBI Taxonomy" id="1314788"/>
    <lineage>
        <taxon>Eukaryota</taxon>
        <taxon>Fungi</taxon>
        <taxon>Dikarya</taxon>
        <taxon>Ascomycota</taxon>
        <taxon>Pezizomycotina</taxon>
        <taxon>Dothideomycetes</taxon>
        <taxon>Pleosporomycetidae</taxon>
        <taxon>Pleosporales</taxon>
        <taxon>Lophiostomataceae</taxon>
        <taxon>Lophiostoma</taxon>
    </lineage>
</organism>
<keyword evidence="2" id="KW-1185">Reference proteome</keyword>
<proteinExistence type="predicted"/>
<reference evidence="1" key="1">
    <citation type="journal article" date="2020" name="Stud. Mycol.">
        <title>101 Dothideomycetes genomes: a test case for predicting lifestyles and emergence of pathogens.</title>
        <authorList>
            <person name="Haridas S."/>
            <person name="Albert R."/>
            <person name="Binder M."/>
            <person name="Bloem J."/>
            <person name="Labutti K."/>
            <person name="Salamov A."/>
            <person name="Andreopoulos B."/>
            <person name="Baker S."/>
            <person name="Barry K."/>
            <person name="Bills G."/>
            <person name="Bluhm B."/>
            <person name="Cannon C."/>
            <person name="Castanera R."/>
            <person name="Culley D."/>
            <person name="Daum C."/>
            <person name="Ezra D."/>
            <person name="Gonzalez J."/>
            <person name="Henrissat B."/>
            <person name="Kuo A."/>
            <person name="Liang C."/>
            <person name="Lipzen A."/>
            <person name="Lutzoni F."/>
            <person name="Magnuson J."/>
            <person name="Mondo S."/>
            <person name="Nolan M."/>
            <person name="Ohm R."/>
            <person name="Pangilinan J."/>
            <person name="Park H.-J."/>
            <person name="Ramirez L."/>
            <person name="Alfaro M."/>
            <person name="Sun H."/>
            <person name="Tritt A."/>
            <person name="Yoshinaga Y."/>
            <person name="Zwiers L.-H."/>
            <person name="Turgeon B."/>
            <person name="Goodwin S."/>
            <person name="Spatafora J."/>
            <person name="Crous P."/>
            <person name="Grigoriev I."/>
        </authorList>
    </citation>
    <scope>NUCLEOTIDE SEQUENCE</scope>
    <source>
        <strain evidence="1">CBS 122681</strain>
    </source>
</reference>
<dbReference type="InterPro" id="IPR024645">
    <property type="entry name" value="Mitochondr_Som1"/>
</dbReference>
<evidence type="ECO:0000313" key="1">
    <source>
        <dbReference type="EMBL" id="KAF2655135.1"/>
    </source>
</evidence>
<sequence length="91" mass="10184">MAPIVPTFHASELPTQVIVLPSGKPRKPALNLDDCAKKEMVQYKCNIHNKKNPIIICEPVVRFYRQCANGLLVETNSWDKSEGKGKHVEGL</sequence>
<dbReference type="Pfam" id="PF11093">
    <property type="entry name" value="Mitochondr_Som1"/>
    <property type="match status" value="1"/>
</dbReference>
<protein>
    <submittedName>
        <fullName evidence="1">Uncharacterized protein</fullName>
    </submittedName>
</protein>
<dbReference type="EMBL" id="MU004353">
    <property type="protein sequence ID" value="KAF2655135.1"/>
    <property type="molecule type" value="Genomic_DNA"/>
</dbReference>
<gene>
    <name evidence="1" type="ORF">K491DRAFT_436961</name>
</gene>
<name>A0A6A6T543_9PLEO</name>
<dbReference type="GO" id="GO:0042720">
    <property type="term" value="C:mitochondrial inner membrane peptidase complex"/>
    <property type="evidence" value="ECO:0007669"/>
    <property type="project" value="InterPro"/>
</dbReference>
<dbReference type="OrthoDB" id="3983163at2759"/>
<accession>A0A6A6T543</accession>
<dbReference type="Proteomes" id="UP000799324">
    <property type="component" value="Unassembled WGS sequence"/>
</dbReference>
<dbReference type="AlphaFoldDB" id="A0A6A6T543"/>